<protein>
    <recommendedName>
        <fullName evidence="4">F-box domain-containing protein</fullName>
    </recommendedName>
</protein>
<feature type="compositionally biased region" description="Acidic residues" evidence="1">
    <location>
        <begin position="150"/>
        <end position="160"/>
    </location>
</feature>
<organism evidence="2 3">
    <name type="scientific">Vitrella brassicaformis (strain CCMP3155)</name>
    <dbReference type="NCBI Taxonomy" id="1169540"/>
    <lineage>
        <taxon>Eukaryota</taxon>
        <taxon>Sar</taxon>
        <taxon>Alveolata</taxon>
        <taxon>Colpodellida</taxon>
        <taxon>Vitrellaceae</taxon>
        <taxon>Vitrella</taxon>
    </lineage>
</organism>
<evidence type="ECO:0000256" key="1">
    <source>
        <dbReference type="SAM" id="MobiDB-lite"/>
    </source>
</evidence>
<feature type="compositionally biased region" description="Polar residues" evidence="1">
    <location>
        <begin position="17"/>
        <end position="27"/>
    </location>
</feature>
<sequence>MDGPPAKAPRTAAPAQSDDSSNRTSSTGDLTSLLDGLIWLNVSSYQSVKERLAMSCVCRAFYWAIYSLIRVINWHRPNHGLSCKGPGGSLVTFEQQQHAIVLLPREEEVEEIGRARLFAFVSLQLVCHTDTLKAIQTIQAKQQRDKDGDAGDGGDADEEASGLPVAQVKGPDAVFDSVRSVEVDSLDGLHLFQQQKLVCPALDRLTGKVLSEDETNHITRNWPPSAVAKRASLRSAFDGSLAFILGSSPSLSHLDIFPLLCCSTTLTQPLTAAALSSLKNLRHVGHLKLWGTTARERTKMVTLLQQLAPGSSGGIAAGSSSSASAAPFPSPSPSPLGAATKRQLKVHCPLRIVPDLTDPTVWPYDSVETIQAAEEMGWEVTKEGGVTRIYYYGERVEGPPTAETLALVDTIKRHAGGGDSVSLADCDFRSGDPISPHFSGILFDNASTLHVQLRIRGPDVAAESFNSIPQWLTEETTLKSLSNVTELWLTNIGYVRNVPTCDPEYLIPPATPNRLSRLLSCLPALTHVHFDCPEVNGILVTEVLAYIQQSVGTKPLKKLEIVYDVPLFDRPRTKAAAPVAFPSPHTTRQYPTVEELSIEIGMDDEDVQRTNNPRAESVPERLRDPFRLVHEVRPTHATFKLTERADIFAVPGDADQVENELSLLFREGRVRDDMAEYGMEVRRPNTYTRYDGEQSSADELAVRPHEHELAVTMVMWPVDDSDGVEEEREGIDDEEGWTD</sequence>
<dbReference type="AlphaFoldDB" id="A0A0G4ED39"/>
<feature type="region of interest" description="Disordered" evidence="1">
    <location>
        <begin position="719"/>
        <end position="739"/>
    </location>
</feature>
<feature type="compositionally biased region" description="Low complexity" evidence="1">
    <location>
        <begin position="317"/>
        <end position="327"/>
    </location>
</feature>
<feature type="compositionally biased region" description="Low complexity" evidence="1">
    <location>
        <begin position="1"/>
        <end position="15"/>
    </location>
</feature>
<feature type="region of interest" description="Disordered" evidence="1">
    <location>
        <begin position="315"/>
        <end position="339"/>
    </location>
</feature>
<dbReference type="VEuPathDB" id="CryptoDB:Vbra_11447"/>
<dbReference type="PhylomeDB" id="A0A0G4ED39"/>
<evidence type="ECO:0008006" key="4">
    <source>
        <dbReference type="Google" id="ProtNLM"/>
    </source>
</evidence>
<evidence type="ECO:0000313" key="3">
    <source>
        <dbReference type="Proteomes" id="UP000041254"/>
    </source>
</evidence>
<accession>A0A0G4ED39</accession>
<evidence type="ECO:0000313" key="2">
    <source>
        <dbReference type="EMBL" id="CEL93911.1"/>
    </source>
</evidence>
<proteinExistence type="predicted"/>
<gene>
    <name evidence="2" type="ORF">Vbra_11447</name>
</gene>
<dbReference type="EMBL" id="CDMY01000198">
    <property type="protein sequence ID" value="CEL93911.1"/>
    <property type="molecule type" value="Genomic_DNA"/>
</dbReference>
<name>A0A0G4ED39_VITBC</name>
<dbReference type="InParanoid" id="A0A0G4ED39"/>
<reference evidence="2 3" key="1">
    <citation type="submission" date="2014-11" db="EMBL/GenBank/DDBJ databases">
        <authorList>
            <person name="Zhu J."/>
            <person name="Qi W."/>
            <person name="Song R."/>
        </authorList>
    </citation>
    <scope>NUCLEOTIDE SEQUENCE [LARGE SCALE GENOMIC DNA]</scope>
</reference>
<feature type="region of interest" description="Disordered" evidence="1">
    <location>
        <begin position="1"/>
        <end position="27"/>
    </location>
</feature>
<keyword evidence="3" id="KW-1185">Reference proteome</keyword>
<feature type="region of interest" description="Disordered" evidence="1">
    <location>
        <begin position="138"/>
        <end position="163"/>
    </location>
</feature>
<dbReference type="Proteomes" id="UP000041254">
    <property type="component" value="Unassembled WGS sequence"/>
</dbReference>